<evidence type="ECO:0000313" key="4">
    <source>
        <dbReference type="Proteomes" id="UP001165080"/>
    </source>
</evidence>
<dbReference type="InterPro" id="IPR002931">
    <property type="entry name" value="Transglutaminase-like"/>
</dbReference>
<dbReference type="Pfam" id="PF01841">
    <property type="entry name" value="Transglut_core"/>
    <property type="match status" value="1"/>
</dbReference>
<keyword evidence="4" id="KW-1185">Reference proteome</keyword>
<evidence type="ECO:0000313" key="3">
    <source>
        <dbReference type="EMBL" id="GLC60706.1"/>
    </source>
</evidence>
<evidence type="ECO:0000259" key="2">
    <source>
        <dbReference type="SMART" id="SM00460"/>
    </source>
</evidence>
<dbReference type="Gene3D" id="3.10.620.30">
    <property type="match status" value="1"/>
</dbReference>
<dbReference type="AlphaFoldDB" id="A0A9W6F9J4"/>
<dbReference type="SUPFAM" id="SSF54001">
    <property type="entry name" value="Cysteine proteinases"/>
    <property type="match status" value="1"/>
</dbReference>
<dbReference type="EMBL" id="BRXU01000037">
    <property type="protein sequence ID" value="GLC60706.1"/>
    <property type="molecule type" value="Genomic_DNA"/>
</dbReference>
<dbReference type="SMART" id="SM00460">
    <property type="entry name" value="TGc"/>
    <property type="match status" value="1"/>
</dbReference>
<proteinExistence type="predicted"/>
<dbReference type="OrthoDB" id="6129702at2759"/>
<dbReference type="InterPro" id="IPR052557">
    <property type="entry name" value="CAP/Cytokinesis_protein"/>
</dbReference>
<name>A0A9W6F9J4_9CHLO</name>
<dbReference type="GO" id="GO:0005737">
    <property type="term" value="C:cytoplasm"/>
    <property type="evidence" value="ECO:0007669"/>
    <property type="project" value="TreeGrafter"/>
</dbReference>
<protein>
    <recommendedName>
        <fullName evidence="2">Transglutaminase-like domain-containing protein</fullName>
    </recommendedName>
</protein>
<evidence type="ECO:0000256" key="1">
    <source>
        <dbReference type="SAM" id="MobiDB-lite"/>
    </source>
</evidence>
<dbReference type="InterPro" id="IPR038765">
    <property type="entry name" value="Papain-like_cys_pep_sf"/>
</dbReference>
<comment type="caution">
    <text evidence="3">The sequence shown here is derived from an EMBL/GenBank/DDBJ whole genome shotgun (WGS) entry which is preliminary data.</text>
</comment>
<dbReference type="PANTHER" id="PTHR46333:SF2">
    <property type="entry name" value="CYTOKINESIS PROTEIN 3"/>
    <property type="match status" value="1"/>
</dbReference>
<reference evidence="3 4" key="1">
    <citation type="journal article" date="2023" name="Commun. Biol.">
        <title>Reorganization of the ancestral sex-determining regions during the evolution of trioecy in Pleodorina starrii.</title>
        <authorList>
            <person name="Takahashi K."/>
            <person name="Suzuki S."/>
            <person name="Kawai-Toyooka H."/>
            <person name="Yamamoto K."/>
            <person name="Hamaji T."/>
            <person name="Ootsuki R."/>
            <person name="Yamaguchi H."/>
            <person name="Kawachi M."/>
            <person name="Higashiyama T."/>
            <person name="Nozaki H."/>
        </authorList>
    </citation>
    <scope>NUCLEOTIDE SEQUENCE [LARGE SCALE GENOMIC DNA]</scope>
    <source>
        <strain evidence="3 4">NIES-4479</strain>
    </source>
</reference>
<feature type="domain" description="Transglutaminase-like" evidence="2">
    <location>
        <begin position="121"/>
        <end position="199"/>
    </location>
</feature>
<accession>A0A9W6F9J4</accession>
<gene>
    <name evidence="3" type="primary">PLEST011063</name>
    <name evidence="3" type="ORF">PLESTB_001660500</name>
</gene>
<dbReference type="PANTHER" id="PTHR46333">
    <property type="entry name" value="CYTOKINESIS PROTEIN 3"/>
    <property type="match status" value="1"/>
</dbReference>
<feature type="region of interest" description="Disordered" evidence="1">
    <location>
        <begin position="23"/>
        <end position="43"/>
    </location>
</feature>
<dbReference type="Proteomes" id="UP001165080">
    <property type="component" value="Unassembled WGS sequence"/>
</dbReference>
<feature type="compositionally biased region" description="Low complexity" evidence="1">
    <location>
        <begin position="27"/>
        <end position="43"/>
    </location>
</feature>
<sequence>MDAGRKQTDVFADLEAVMLKGSGGGLSSLSPSPSSAPQQQPRSLYRGSLTEQRMSELDDHARACPPEATRTIPDLARYLGSTARTPEERVRAICFWLHLNVVYDVKSYNSGNIKSMTAEAVLKERCCVCHGFARLMAALCRELQVTCRIVRGYGKGASYNPAVAHPDTMTYHPNHDWAAVWLYAPWHRCYRWFLVDPTWCAGHCRGTGDGGWEQRWCRAYFMVDPLAFAQSHFPEDPRWTLLPEARRPTWRAFITAAYLRAPAWELAILPVNCRCIVIPVASTDDGGGGDLHVVFRMREGAGYMLAYVMGAHKAGPNVRPSVLRSHAAAGAAGAGGDGWQLVAFTFPGLRRRVASSSDDGAVTRMMMMMMMMMLQASTSSYGSNEPGGS</sequence>
<organism evidence="3 4">
    <name type="scientific">Pleodorina starrii</name>
    <dbReference type="NCBI Taxonomy" id="330485"/>
    <lineage>
        <taxon>Eukaryota</taxon>
        <taxon>Viridiplantae</taxon>
        <taxon>Chlorophyta</taxon>
        <taxon>core chlorophytes</taxon>
        <taxon>Chlorophyceae</taxon>
        <taxon>CS clade</taxon>
        <taxon>Chlamydomonadales</taxon>
        <taxon>Volvocaceae</taxon>
        <taxon>Pleodorina</taxon>
    </lineage>
</organism>